<dbReference type="EMBL" id="FMAE01000001">
    <property type="protein sequence ID" value="SCB07432.1"/>
    <property type="molecule type" value="Genomic_DNA"/>
</dbReference>
<accession>A0A1C3TWF3</accession>
<sequence>MTGPPRPFFSLVKARRKMLTTSLARMIGSDDFANGFIASLELKFGSICASLR</sequence>
<proteinExistence type="predicted"/>
<reference evidence="1 2" key="1">
    <citation type="submission" date="2016-08" db="EMBL/GenBank/DDBJ databases">
        <authorList>
            <person name="Seilhamer J.J."/>
        </authorList>
    </citation>
    <scope>NUCLEOTIDE SEQUENCE [LARGE SCALE GENOMIC DNA]</scope>
    <source>
        <strain evidence="1 2">CCBAU 10071</strain>
    </source>
</reference>
<dbReference type="Proteomes" id="UP000183174">
    <property type="component" value="Unassembled WGS sequence"/>
</dbReference>
<organism evidence="1 2">
    <name type="scientific">Bradyrhizobium yuanmingense</name>
    <dbReference type="NCBI Taxonomy" id="108015"/>
    <lineage>
        <taxon>Bacteria</taxon>
        <taxon>Pseudomonadati</taxon>
        <taxon>Pseudomonadota</taxon>
        <taxon>Alphaproteobacteria</taxon>
        <taxon>Hyphomicrobiales</taxon>
        <taxon>Nitrobacteraceae</taxon>
        <taxon>Bradyrhizobium</taxon>
    </lineage>
</organism>
<dbReference type="AlphaFoldDB" id="A0A1C3TWF3"/>
<protein>
    <submittedName>
        <fullName evidence="1">Uncharacterized protein</fullName>
    </submittedName>
</protein>
<evidence type="ECO:0000313" key="1">
    <source>
        <dbReference type="EMBL" id="SCB07432.1"/>
    </source>
</evidence>
<gene>
    <name evidence="1" type="ORF">GA0061099_1001105</name>
</gene>
<evidence type="ECO:0000313" key="2">
    <source>
        <dbReference type="Proteomes" id="UP000183174"/>
    </source>
</evidence>
<name>A0A1C3TWF3_9BRAD</name>